<proteinExistence type="predicted"/>
<evidence type="ECO:0000313" key="2">
    <source>
        <dbReference type="Proteomes" id="UP001056120"/>
    </source>
</evidence>
<keyword evidence="2" id="KW-1185">Reference proteome</keyword>
<dbReference type="EMBL" id="CM042043">
    <property type="protein sequence ID" value="KAI3695388.1"/>
    <property type="molecule type" value="Genomic_DNA"/>
</dbReference>
<reference evidence="1 2" key="2">
    <citation type="journal article" date="2022" name="Mol. Ecol. Resour.">
        <title>The genomes of chicory, endive, great burdock and yacon provide insights into Asteraceae paleo-polyploidization history and plant inulin production.</title>
        <authorList>
            <person name="Fan W."/>
            <person name="Wang S."/>
            <person name="Wang H."/>
            <person name="Wang A."/>
            <person name="Jiang F."/>
            <person name="Liu H."/>
            <person name="Zhao H."/>
            <person name="Xu D."/>
            <person name="Zhang Y."/>
        </authorList>
    </citation>
    <scope>NUCLEOTIDE SEQUENCE [LARGE SCALE GENOMIC DNA]</scope>
    <source>
        <strain evidence="2">cv. Yunnan</strain>
        <tissue evidence="1">Leaves</tissue>
    </source>
</reference>
<name>A0ACB8ZDK2_9ASTR</name>
<sequence>MASTLATPLIRDTSIPVLHRSPPQCTTTAAFGSHLLLVFLSFSRRSPILTASTVGAVTGGVAAVVGAVTRDGGYEIGTAARHQTTDSE</sequence>
<organism evidence="1 2">
    <name type="scientific">Smallanthus sonchifolius</name>
    <dbReference type="NCBI Taxonomy" id="185202"/>
    <lineage>
        <taxon>Eukaryota</taxon>
        <taxon>Viridiplantae</taxon>
        <taxon>Streptophyta</taxon>
        <taxon>Embryophyta</taxon>
        <taxon>Tracheophyta</taxon>
        <taxon>Spermatophyta</taxon>
        <taxon>Magnoliopsida</taxon>
        <taxon>eudicotyledons</taxon>
        <taxon>Gunneridae</taxon>
        <taxon>Pentapetalae</taxon>
        <taxon>asterids</taxon>
        <taxon>campanulids</taxon>
        <taxon>Asterales</taxon>
        <taxon>Asteraceae</taxon>
        <taxon>Asteroideae</taxon>
        <taxon>Heliantheae alliance</taxon>
        <taxon>Millerieae</taxon>
        <taxon>Smallanthus</taxon>
    </lineage>
</organism>
<protein>
    <submittedName>
        <fullName evidence="1">Uncharacterized protein</fullName>
    </submittedName>
</protein>
<evidence type="ECO:0000313" key="1">
    <source>
        <dbReference type="EMBL" id="KAI3695388.1"/>
    </source>
</evidence>
<accession>A0ACB8ZDK2</accession>
<dbReference type="Proteomes" id="UP001056120">
    <property type="component" value="Linkage Group LG26"/>
</dbReference>
<reference evidence="2" key="1">
    <citation type="journal article" date="2022" name="Mol. Ecol. Resour.">
        <title>The genomes of chicory, endive, great burdock and yacon provide insights into Asteraceae palaeo-polyploidization history and plant inulin production.</title>
        <authorList>
            <person name="Fan W."/>
            <person name="Wang S."/>
            <person name="Wang H."/>
            <person name="Wang A."/>
            <person name="Jiang F."/>
            <person name="Liu H."/>
            <person name="Zhao H."/>
            <person name="Xu D."/>
            <person name="Zhang Y."/>
        </authorList>
    </citation>
    <scope>NUCLEOTIDE SEQUENCE [LARGE SCALE GENOMIC DNA]</scope>
    <source>
        <strain evidence="2">cv. Yunnan</strain>
    </source>
</reference>
<gene>
    <name evidence="1" type="ORF">L1987_78385</name>
</gene>
<comment type="caution">
    <text evidence="1">The sequence shown here is derived from an EMBL/GenBank/DDBJ whole genome shotgun (WGS) entry which is preliminary data.</text>
</comment>